<dbReference type="Gene3D" id="3.40.1000.10">
    <property type="entry name" value="Mog1/PsbP, alpha/beta/alpha sandwich"/>
    <property type="match status" value="1"/>
</dbReference>
<sequence>MTFTYRALLAAGTVTALLVSGCTRDVAGTAVTASAGEDACATVDAPLADIPTTNASEPQLRIPVPSGWERNSMMDSRVIRYAIVAENLRTRGFATNAVVTLESARGTNETPTEIFDQNRNNLVEIMGASDMSVEANTTCGFPSETTRYTAPKMGLAPERPVIMHAVVAEADPTWLATLTIQTTEPDDPQFRRDAQQIVDGFQLVLPAT</sequence>
<dbReference type="InterPro" id="IPR019674">
    <property type="entry name" value="Lipoprotein_LpqN/LpqT-like"/>
</dbReference>
<evidence type="ECO:0000313" key="2">
    <source>
        <dbReference type="EMBL" id="BBX50103.1"/>
    </source>
</evidence>
<name>A0A6N4V7N4_9MYCO</name>
<organism evidence="2 3">
    <name type="scientific">Mycolicibacterium poriferae</name>
    <dbReference type="NCBI Taxonomy" id="39694"/>
    <lineage>
        <taxon>Bacteria</taxon>
        <taxon>Bacillati</taxon>
        <taxon>Actinomycetota</taxon>
        <taxon>Actinomycetes</taxon>
        <taxon>Mycobacteriales</taxon>
        <taxon>Mycobacteriaceae</taxon>
        <taxon>Mycolicibacterium</taxon>
    </lineage>
</organism>
<evidence type="ECO:0000256" key="1">
    <source>
        <dbReference type="ARBA" id="ARBA00022729"/>
    </source>
</evidence>
<evidence type="ECO:0000313" key="3">
    <source>
        <dbReference type="Proteomes" id="UP000466785"/>
    </source>
</evidence>
<dbReference type="EMBL" id="AP022570">
    <property type="protein sequence ID" value="BBX50103.1"/>
    <property type="molecule type" value="Genomic_DNA"/>
</dbReference>
<dbReference type="Pfam" id="PF10738">
    <property type="entry name" value="Lpp-LpqN"/>
    <property type="match status" value="1"/>
</dbReference>
<dbReference type="PROSITE" id="PS51257">
    <property type="entry name" value="PROKAR_LIPOPROTEIN"/>
    <property type="match status" value="1"/>
</dbReference>
<dbReference type="AlphaFoldDB" id="A0A6N4V7N4"/>
<accession>A0A6N4V7N4</accession>
<keyword evidence="1" id="KW-0732">Signal</keyword>
<dbReference type="Proteomes" id="UP000466785">
    <property type="component" value="Chromosome"/>
</dbReference>
<gene>
    <name evidence="2" type="ORF">MPOR_11290</name>
</gene>
<evidence type="ECO:0008006" key="4">
    <source>
        <dbReference type="Google" id="ProtNLM"/>
    </source>
</evidence>
<keyword evidence="3" id="KW-1185">Reference proteome</keyword>
<dbReference type="KEGG" id="mpof:MPOR_11290"/>
<dbReference type="RefSeq" id="WP_163672882.1">
    <property type="nucleotide sequence ID" value="NZ_AP022570.1"/>
</dbReference>
<reference evidence="2 3" key="1">
    <citation type="journal article" date="2019" name="Emerg. Microbes Infect.">
        <title>Comprehensive subspecies identification of 175 nontuberculous mycobacteria species based on 7547 genomic profiles.</title>
        <authorList>
            <person name="Matsumoto Y."/>
            <person name="Kinjo T."/>
            <person name="Motooka D."/>
            <person name="Nabeya D."/>
            <person name="Jung N."/>
            <person name="Uechi K."/>
            <person name="Horii T."/>
            <person name="Iida T."/>
            <person name="Fujita J."/>
            <person name="Nakamura S."/>
        </authorList>
    </citation>
    <scope>NUCLEOTIDE SEQUENCE [LARGE SCALE GENOMIC DNA]</scope>
    <source>
        <strain evidence="2 3">JCM 12603</strain>
    </source>
</reference>
<protein>
    <recommendedName>
        <fullName evidence="4">Lipoprotein LpqN</fullName>
    </recommendedName>
</protein>
<proteinExistence type="predicted"/>